<accession>Q5YF49</accession>
<protein>
    <submittedName>
        <fullName evidence="1">ORF038L</fullName>
    </submittedName>
</protein>
<sequence length="501" mass="56614">MVLFYTMCRWYMFLHHAQWCKKWNVLLDVHLNLPDDVPVEWLKDVATTRDGVHANVNSHDVSTEQWHKVTGGLRTVSNTVQPLTPPPVDEPEDIPSRFSYHPIPEVDTHHRMPQDNPLYSDKIKHINEQLVYFTHLCKAIHPLVRYDMETAFNALLTWVQANVPVVGTRQAEVDTLVGRVKQDAETYIRAVVAQASVTFAQFANRIKDADLFELNRTSIQDRVPQMRDLLMQTLYRVLANTNTTPVLDPHQVIAPPQAEATRRLTTLKGIYEQAMDRDRTAMQLAYDRAVGHLENLVNAQLQGTQYAIEYEARRIQAEADAAAIRAAVDASVTRVNAHRNAGYIRAGQINSTISQAAAWMPLNNILYGTPKWIHMTPSKVFGDLRTFGKSVICTYTLKSGEWRDGMQFVIAIHGTIGVSAGAVANNVYEFTKSSIVTIDLDSTTVHRRTVQDSKSIGLACVHSPVNRIYNIYVFIDPEKSGSPAMTLMRLERKFHCALLMI</sequence>
<evidence type="ECO:0000313" key="2">
    <source>
        <dbReference type="Proteomes" id="UP000125745"/>
    </source>
</evidence>
<name>Q5YF49_ISKNV</name>
<reference evidence="1 2" key="1">
    <citation type="journal article" date="2004" name="Virology">
        <title>Complete genomic DNA sequence of rock bream iridovirus.</title>
        <authorList>
            <person name="Do J.W."/>
            <person name="Moon C.H."/>
            <person name="Kim H.J."/>
            <person name="Ko M.S."/>
            <person name="Kim S.B."/>
            <person name="Son J.H."/>
            <person name="Kim J.S."/>
            <person name="An E.J."/>
            <person name="Kim M.K."/>
            <person name="Lee S.K."/>
            <person name="Han M.S."/>
            <person name="Cha S.J."/>
            <person name="Park M.S."/>
            <person name="Park M.A."/>
            <person name="Lee J.S."/>
            <person name="Kim Y.C."/>
            <person name="Choi D.L."/>
            <person name="Kim J.W."/>
            <person name="Park J.W."/>
        </authorList>
    </citation>
    <scope>NUCLEOTIDE SEQUENCE [LARGE SCALE GENOMIC DNA]</scope>
    <source>
        <strain evidence="1">RBIV-KOR-TY1</strain>
    </source>
</reference>
<organism evidence="1 2">
    <name type="scientific">Rock bream iridovirus</name>
    <dbReference type="NCBI Taxonomy" id="263891"/>
    <lineage>
        <taxon>Viruses</taxon>
        <taxon>Varidnaviria</taxon>
        <taxon>Bamfordvirae</taxon>
        <taxon>Nucleocytoviricota</taxon>
        <taxon>Megaviricetes</taxon>
        <taxon>Pimascovirales</taxon>
        <taxon>Pimascovirales incertae sedis</taxon>
        <taxon>Iridoviridae</taxon>
        <taxon>Alphairidovirinae</taxon>
        <taxon>Megalocytivirus</taxon>
        <taxon>Megalocytivirus pagrus1</taxon>
        <taxon>Infectious spleen and kidney necrosis virus</taxon>
    </lineage>
</organism>
<evidence type="ECO:0000313" key="1">
    <source>
        <dbReference type="EMBL" id="AAT71853.1"/>
    </source>
</evidence>
<dbReference type="EMBL" id="AY532606">
    <property type="protein sequence ID" value="AAT71853.1"/>
    <property type="molecule type" value="Genomic_DNA"/>
</dbReference>
<dbReference type="Proteomes" id="UP000125745">
    <property type="component" value="Segment"/>
</dbReference>
<proteinExistence type="predicted"/>